<dbReference type="InterPro" id="IPR000683">
    <property type="entry name" value="Gfo/Idh/MocA-like_OxRdtase_N"/>
</dbReference>
<dbReference type="InterPro" id="IPR036291">
    <property type="entry name" value="NAD(P)-bd_dom_sf"/>
</dbReference>
<dbReference type="SUPFAM" id="SSF51735">
    <property type="entry name" value="NAD(P)-binding Rossmann-fold domains"/>
    <property type="match status" value="1"/>
</dbReference>
<organism evidence="5 6">
    <name type="scientific">Candidatus Gemmiger avicola</name>
    <dbReference type="NCBI Taxonomy" id="2838605"/>
    <lineage>
        <taxon>Bacteria</taxon>
        <taxon>Bacillati</taxon>
        <taxon>Bacillota</taxon>
        <taxon>Clostridia</taxon>
        <taxon>Eubacteriales</taxon>
        <taxon>Gemmiger</taxon>
    </lineage>
</organism>
<dbReference type="Proteomes" id="UP000886803">
    <property type="component" value="Unassembled WGS sequence"/>
</dbReference>
<evidence type="ECO:0000259" key="3">
    <source>
        <dbReference type="Pfam" id="PF01408"/>
    </source>
</evidence>
<dbReference type="GO" id="GO:0000166">
    <property type="term" value="F:nucleotide binding"/>
    <property type="evidence" value="ECO:0007669"/>
    <property type="project" value="InterPro"/>
</dbReference>
<comment type="caution">
    <text evidence="5">The sequence shown here is derived from an EMBL/GenBank/DDBJ whole genome shotgun (WGS) entry which is preliminary data.</text>
</comment>
<name>A0A9D2M653_9FIRM</name>
<evidence type="ECO:0000259" key="4">
    <source>
        <dbReference type="Pfam" id="PF22725"/>
    </source>
</evidence>
<evidence type="ECO:0000313" key="5">
    <source>
        <dbReference type="EMBL" id="HJB42161.1"/>
    </source>
</evidence>
<dbReference type="PANTHER" id="PTHR22604:SF105">
    <property type="entry name" value="TRANS-1,2-DIHYDROBENZENE-1,2-DIOL DEHYDROGENASE"/>
    <property type="match status" value="1"/>
</dbReference>
<gene>
    <name evidence="5" type="ORF">H9945_06645</name>
</gene>
<evidence type="ECO:0000256" key="2">
    <source>
        <dbReference type="ARBA" id="ARBA00023002"/>
    </source>
</evidence>
<dbReference type="InterPro" id="IPR050984">
    <property type="entry name" value="Gfo/Idh/MocA_domain"/>
</dbReference>
<dbReference type="AlphaFoldDB" id="A0A9D2M653"/>
<feature type="domain" description="Gfo/Idh/MocA-like oxidoreductase N-terminal" evidence="3">
    <location>
        <begin position="2"/>
        <end position="122"/>
    </location>
</feature>
<dbReference type="InterPro" id="IPR055170">
    <property type="entry name" value="GFO_IDH_MocA-like_dom"/>
</dbReference>
<dbReference type="GO" id="GO:0016491">
    <property type="term" value="F:oxidoreductase activity"/>
    <property type="evidence" value="ECO:0007669"/>
    <property type="project" value="UniProtKB-KW"/>
</dbReference>
<proteinExistence type="inferred from homology"/>
<evidence type="ECO:0000313" key="6">
    <source>
        <dbReference type="Proteomes" id="UP000886803"/>
    </source>
</evidence>
<reference evidence="5" key="1">
    <citation type="journal article" date="2021" name="PeerJ">
        <title>Extensive microbial diversity within the chicken gut microbiome revealed by metagenomics and culture.</title>
        <authorList>
            <person name="Gilroy R."/>
            <person name="Ravi A."/>
            <person name="Getino M."/>
            <person name="Pursley I."/>
            <person name="Horton D.L."/>
            <person name="Alikhan N.F."/>
            <person name="Baker D."/>
            <person name="Gharbi K."/>
            <person name="Hall N."/>
            <person name="Watson M."/>
            <person name="Adriaenssens E.M."/>
            <person name="Foster-Nyarko E."/>
            <person name="Jarju S."/>
            <person name="Secka A."/>
            <person name="Antonio M."/>
            <person name="Oren A."/>
            <person name="Chaudhuri R.R."/>
            <person name="La Ragione R."/>
            <person name="Hildebrand F."/>
            <person name="Pallen M.J."/>
        </authorList>
    </citation>
    <scope>NUCLEOTIDE SEQUENCE</scope>
    <source>
        <strain evidence="5">ChiBcec8-13705</strain>
    </source>
</reference>
<dbReference type="Gene3D" id="3.40.50.720">
    <property type="entry name" value="NAD(P)-binding Rossmann-like Domain"/>
    <property type="match status" value="1"/>
</dbReference>
<dbReference type="Pfam" id="PF01408">
    <property type="entry name" value="GFO_IDH_MocA"/>
    <property type="match status" value="1"/>
</dbReference>
<dbReference type="Pfam" id="PF22725">
    <property type="entry name" value="GFO_IDH_MocA_C3"/>
    <property type="match status" value="1"/>
</dbReference>
<dbReference type="SUPFAM" id="SSF55347">
    <property type="entry name" value="Glyceraldehyde-3-phosphate dehydrogenase-like, C-terminal domain"/>
    <property type="match status" value="1"/>
</dbReference>
<dbReference type="EMBL" id="DWYG01000110">
    <property type="protein sequence ID" value="HJB42161.1"/>
    <property type="molecule type" value="Genomic_DNA"/>
</dbReference>
<dbReference type="PANTHER" id="PTHR22604">
    <property type="entry name" value="OXIDOREDUCTASES"/>
    <property type="match status" value="1"/>
</dbReference>
<dbReference type="Gene3D" id="3.30.360.10">
    <property type="entry name" value="Dihydrodipicolinate Reductase, domain 2"/>
    <property type="match status" value="1"/>
</dbReference>
<protein>
    <submittedName>
        <fullName evidence="5">Gfo/Idh/MocA family oxidoreductase</fullName>
    </submittedName>
</protein>
<accession>A0A9D2M653</accession>
<comment type="similarity">
    <text evidence="1">Belongs to the Gfo/Idh/MocA family.</text>
</comment>
<keyword evidence="2" id="KW-0560">Oxidoreductase</keyword>
<sequence length="334" mass="36506">MRLGILGAGNIAGVMANTVCRLRESGDNTVALYAVAARDLGRAEAFAAAHGVQKAFGSYEEMLCDPALDLVYIATPHSHHYSHVRLCAAHGKHILCEKAFTVNARQADDAIRYARSKGVLVTEAIWTRYQPMHRMIDETLQSGVIGTPQLLTASLGYPVAHKRRIAEPALAGGALLDIGVYTLNFAEMVFGCPDSLHALCTKNEAGVDLTDSIALQWRDGRVANLTATAVGVSDRLGIVYGDKGYLVVENINNPQEVRVYDTAHELVQRYACPPQLTGYEYELLETVACIRQGKLECPSMPHQETIHMMAQMDALRAQMGVCYPCEEIDEGWEG</sequence>
<feature type="domain" description="GFO/IDH/MocA-like oxidoreductase" evidence="4">
    <location>
        <begin position="134"/>
        <end position="246"/>
    </location>
</feature>
<reference evidence="5" key="2">
    <citation type="submission" date="2021-04" db="EMBL/GenBank/DDBJ databases">
        <authorList>
            <person name="Gilroy R."/>
        </authorList>
    </citation>
    <scope>NUCLEOTIDE SEQUENCE</scope>
    <source>
        <strain evidence="5">ChiBcec8-13705</strain>
    </source>
</reference>
<evidence type="ECO:0000256" key="1">
    <source>
        <dbReference type="ARBA" id="ARBA00010928"/>
    </source>
</evidence>